<dbReference type="SUPFAM" id="SSF51366">
    <property type="entry name" value="Ribulose-phoshate binding barrel"/>
    <property type="match status" value="1"/>
</dbReference>
<dbReference type="Gene3D" id="3.20.20.70">
    <property type="entry name" value="Aldolase class I"/>
    <property type="match status" value="1"/>
</dbReference>
<keyword evidence="7 9" id="KW-0057">Aromatic amino acid biosynthesis</keyword>
<dbReference type="RefSeq" id="WP_169098704.1">
    <property type="nucleotide sequence ID" value="NZ_JABBVZ010000022.1"/>
</dbReference>
<keyword evidence="6 9" id="KW-0822">Tryptophan biosynthesis</keyword>
<organism evidence="11 12">
    <name type="scientific">Sulfobacillus harzensis</name>
    <dbReference type="NCBI Taxonomy" id="2729629"/>
    <lineage>
        <taxon>Bacteria</taxon>
        <taxon>Bacillati</taxon>
        <taxon>Bacillota</taxon>
        <taxon>Clostridia</taxon>
        <taxon>Eubacteriales</taxon>
        <taxon>Clostridiales Family XVII. Incertae Sedis</taxon>
        <taxon>Sulfobacillus</taxon>
    </lineage>
</organism>
<dbReference type="PROSITE" id="PS00614">
    <property type="entry name" value="IGPS"/>
    <property type="match status" value="1"/>
</dbReference>
<evidence type="ECO:0000256" key="9">
    <source>
        <dbReference type="HAMAP-Rule" id="MF_00134"/>
    </source>
</evidence>
<evidence type="ECO:0000256" key="2">
    <source>
        <dbReference type="ARBA" id="ARBA00004696"/>
    </source>
</evidence>
<dbReference type="InterPro" id="IPR011060">
    <property type="entry name" value="RibuloseP-bd_barrel"/>
</dbReference>
<evidence type="ECO:0000313" key="11">
    <source>
        <dbReference type="EMBL" id="NMP22419.1"/>
    </source>
</evidence>
<dbReference type="InterPro" id="IPR013798">
    <property type="entry name" value="Indole-3-glycerol_P_synth_dom"/>
</dbReference>
<comment type="caution">
    <text evidence="11">The sequence shown here is derived from an EMBL/GenBank/DDBJ whole genome shotgun (WGS) entry which is preliminary data.</text>
</comment>
<evidence type="ECO:0000256" key="7">
    <source>
        <dbReference type="ARBA" id="ARBA00023141"/>
    </source>
</evidence>
<dbReference type="InterPro" id="IPR045186">
    <property type="entry name" value="Indole-3-glycerol_P_synth"/>
</dbReference>
<evidence type="ECO:0000256" key="6">
    <source>
        <dbReference type="ARBA" id="ARBA00022822"/>
    </source>
</evidence>
<dbReference type="PANTHER" id="PTHR22854:SF2">
    <property type="entry name" value="INDOLE-3-GLYCEROL-PHOSPHATE SYNTHASE"/>
    <property type="match status" value="1"/>
</dbReference>
<dbReference type="InterPro" id="IPR013785">
    <property type="entry name" value="Aldolase_TIM"/>
</dbReference>
<evidence type="ECO:0000256" key="1">
    <source>
        <dbReference type="ARBA" id="ARBA00001633"/>
    </source>
</evidence>
<name>A0A7Y0L5S4_9FIRM</name>
<keyword evidence="4 9" id="KW-0028">Amino-acid biosynthesis</keyword>
<evidence type="ECO:0000256" key="3">
    <source>
        <dbReference type="ARBA" id="ARBA00008737"/>
    </source>
</evidence>
<gene>
    <name evidence="9 11" type="primary">trpC</name>
    <name evidence="11" type="ORF">HIJ39_08650</name>
</gene>
<dbReference type="CDD" id="cd00331">
    <property type="entry name" value="IGPS"/>
    <property type="match status" value="1"/>
</dbReference>
<evidence type="ECO:0000256" key="4">
    <source>
        <dbReference type="ARBA" id="ARBA00022605"/>
    </source>
</evidence>
<dbReference type="UniPathway" id="UPA00035">
    <property type="reaction ID" value="UER00043"/>
</dbReference>
<dbReference type="AlphaFoldDB" id="A0A7Y0L5S4"/>
<dbReference type="EMBL" id="JABBVZ010000022">
    <property type="protein sequence ID" value="NMP22419.1"/>
    <property type="molecule type" value="Genomic_DNA"/>
</dbReference>
<sequence length="253" mass="27875">MFLDSIVGRVDERVKALRTQAERLEKVAASMTPVRSLAQALSASPDRVSIIAECKQKSPSKGWLTHHYDPQALARQYQEDGASAISVLTEPYFFAGDLEHLKAVKASVDLPVLRKDFVRDPLQLVEARAAGADAALLIVRIVDDVELHDLYQAAAALNLEVLVEIHSPSEAERALKLNPRIIGVNNRDLDSFETRLSFSEEMAHVIPADVIRVSESGIQSVEDLHRIQDWGYQAALVGESLVKGSGLLRGYQD</sequence>
<dbReference type="GO" id="GO:0004425">
    <property type="term" value="F:indole-3-glycerol-phosphate synthase activity"/>
    <property type="evidence" value="ECO:0007669"/>
    <property type="project" value="UniProtKB-UniRule"/>
</dbReference>
<keyword evidence="12" id="KW-1185">Reference proteome</keyword>
<dbReference type="Proteomes" id="UP000533476">
    <property type="component" value="Unassembled WGS sequence"/>
</dbReference>
<feature type="domain" description="Indole-3-glycerol phosphate synthase" evidence="10">
    <location>
        <begin position="3"/>
        <end position="244"/>
    </location>
</feature>
<dbReference type="GO" id="GO:0004640">
    <property type="term" value="F:phosphoribosylanthranilate isomerase activity"/>
    <property type="evidence" value="ECO:0007669"/>
    <property type="project" value="TreeGrafter"/>
</dbReference>
<dbReference type="Pfam" id="PF00218">
    <property type="entry name" value="IGPS"/>
    <property type="match status" value="1"/>
</dbReference>
<proteinExistence type="inferred from homology"/>
<comment type="catalytic activity">
    <reaction evidence="1 9">
        <text>1-(2-carboxyphenylamino)-1-deoxy-D-ribulose 5-phosphate + H(+) = (1S,2R)-1-C-(indol-3-yl)glycerol 3-phosphate + CO2 + H2O</text>
        <dbReference type="Rhea" id="RHEA:23476"/>
        <dbReference type="ChEBI" id="CHEBI:15377"/>
        <dbReference type="ChEBI" id="CHEBI:15378"/>
        <dbReference type="ChEBI" id="CHEBI:16526"/>
        <dbReference type="ChEBI" id="CHEBI:58613"/>
        <dbReference type="ChEBI" id="CHEBI:58866"/>
        <dbReference type="EC" id="4.1.1.48"/>
    </reaction>
</comment>
<comment type="pathway">
    <text evidence="2 9">Amino-acid biosynthesis; L-tryptophan biosynthesis; L-tryptophan from chorismate: step 4/5.</text>
</comment>
<dbReference type="PANTHER" id="PTHR22854">
    <property type="entry name" value="TRYPTOPHAN BIOSYNTHESIS PROTEIN"/>
    <property type="match status" value="1"/>
</dbReference>
<evidence type="ECO:0000256" key="5">
    <source>
        <dbReference type="ARBA" id="ARBA00022793"/>
    </source>
</evidence>
<dbReference type="FunFam" id="3.20.20.70:FF:000024">
    <property type="entry name" value="Indole-3-glycerol phosphate synthase"/>
    <property type="match status" value="1"/>
</dbReference>
<reference evidence="11 12" key="1">
    <citation type="submission" date="2020-04" db="EMBL/GenBank/DDBJ databases">
        <authorList>
            <person name="Zhang R."/>
            <person name="Schippers A."/>
        </authorList>
    </citation>
    <scope>NUCLEOTIDE SEQUENCE [LARGE SCALE GENOMIC DNA]</scope>
    <source>
        <strain evidence="11 12">DSM 109850</strain>
    </source>
</reference>
<keyword evidence="8 9" id="KW-0456">Lyase</keyword>
<dbReference type="GO" id="GO:0000162">
    <property type="term" value="P:L-tryptophan biosynthetic process"/>
    <property type="evidence" value="ECO:0007669"/>
    <property type="project" value="UniProtKB-UniRule"/>
</dbReference>
<evidence type="ECO:0000259" key="10">
    <source>
        <dbReference type="Pfam" id="PF00218"/>
    </source>
</evidence>
<keyword evidence="5 9" id="KW-0210">Decarboxylase</keyword>
<dbReference type="EC" id="4.1.1.48" evidence="9"/>
<protein>
    <recommendedName>
        <fullName evidence="9">Indole-3-glycerol phosphate synthase</fullName>
        <shortName evidence="9">IGPS</shortName>
        <ecNumber evidence="9">4.1.1.48</ecNumber>
    </recommendedName>
</protein>
<comment type="similarity">
    <text evidence="3 9">Belongs to the TrpC family.</text>
</comment>
<dbReference type="InterPro" id="IPR001468">
    <property type="entry name" value="Indole-3-GlycerolPSynthase_CS"/>
</dbReference>
<dbReference type="HAMAP" id="MF_00134_B">
    <property type="entry name" value="IGPS_B"/>
    <property type="match status" value="1"/>
</dbReference>
<evidence type="ECO:0000313" key="12">
    <source>
        <dbReference type="Proteomes" id="UP000533476"/>
    </source>
</evidence>
<dbReference type="NCBIfam" id="NF001377">
    <property type="entry name" value="PRK00278.2-4"/>
    <property type="match status" value="1"/>
</dbReference>
<evidence type="ECO:0000256" key="8">
    <source>
        <dbReference type="ARBA" id="ARBA00023239"/>
    </source>
</evidence>
<accession>A0A7Y0L5S4</accession>